<gene>
    <name evidence="9" type="ORF">SAMN02982931_01884</name>
</gene>
<reference evidence="9 10" key="1">
    <citation type="submission" date="2016-10" db="EMBL/GenBank/DDBJ databases">
        <authorList>
            <person name="de Groot N.N."/>
        </authorList>
    </citation>
    <scope>NUCLEOTIDE SEQUENCE [LARGE SCALE GENOMIC DNA]</scope>
    <source>
        <strain evidence="9 10">ATCC 35022</strain>
    </source>
</reference>
<keyword evidence="3" id="KW-1003">Cell membrane</keyword>
<organism evidence="9 10">
    <name type="scientific">Bauldia litoralis</name>
    <dbReference type="NCBI Taxonomy" id="665467"/>
    <lineage>
        <taxon>Bacteria</taxon>
        <taxon>Pseudomonadati</taxon>
        <taxon>Pseudomonadota</taxon>
        <taxon>Alphaproteobacteria</taxon>
        <taxon>Hyphomicrobiales</taxon>
        <taxon>Kaistiaceae</taxon>
        <taxon>Bauldia</taxon>
    </lineage>
</organism>
<evidence type="ECO:0000256" key="3">
    <source>
        <dbReference type="ARBA" id="ARBA00022475"/>
    </source>
</evidence>
<dbReference type="Gene3D" id="1.10.3720.10">
    <property type="entry name" value="MetI-like"/>
    <property type="match status" value="1"/>
</dbReference>
<keyword evidence="10" id="KW-1185">Reference proteome</keyword>
<dbReference type="Proteomes" id="UP000199071">
    <property type="component" value="Unassembled WGS sequence"/>
</dbReference>
<dbReference type="GO" id="GO:0005886">
    <property type="term" value="C:plasma membrane"/>
    <property type="evidence" value="ECO:0007669"/>
    <property type="project" value="UniProtKB-SubCell"/>
</dbReference>
<dbReference type="PANTHER" id="PTHR30193:SF37">
    <property type="entry name" value="INNER MEMBRANE ABC TRANSPORTER PERMEASE PROTEIN YCJO"/>
    <property type="match status" value="1"/>
</dbReference>
<dbReference type="PROSITE" id="PS50928">
    <property type="entry name" value="ABC_TM1"/>
    <property type="match status" value="1"/>
</dbReference>
<evidence type="ECO:0000256" key="7">
    <source>
        <dbReference type="RuleBase" id="RU363032"/>
    </source>
</evidence>
<feature type="transmembrane region" description="Helical" evidence="7">
    <location>
        <begin position="176"/>
        <end position="199"/>
    </location>
</feature>
<dbReference type="STRING" id="665467.SAMN02982931_01884"/>
<evidence type="ECO:0000313" key="9">
    <source>
        <dbReference type="EMBL" id="SDB24407.1"/>
    </source>
</evidence>
<name>A0A1G6BV00_9HYPH</name>
<feature type="transmembrane region" description="Helical" evidence="7">
    <location>
        <begin position="89"/>
        <end position="110"/>
    </location>
</feature>
<comment type="similarity">
    <text evidence="7">Belongs to the binding-protein-dependent transport system permease family.</text>
</comment>
<feature type="transmembrane region" description="Helical" evidence="7">
    <location>
        <begin position="220"/>
        <end position="242"/>
    </location>
</feature>
<accession>A0A1G6BV00</accession>
<protein>
    <submittedName>
        <fullName evidence="9">Raffinose/stachyose/melibiose transport system permease protein</fullName>
    </submittedName>
</protein>
<feature type="transmembrane region" description="Helical" evidence="7">
    <location>
        <begin position="280"/>
        <end position="302"/>
    </location>
</feature>
<evidence type="ECO:0000259" key="8">
    <source>
        <dbReference type="PROSITE" id="PS50928"/>
    </source>
</evidence>
<dbReference type="InterPro" id="IPR000515">
    <property type="entry name" value="MetI-like"/>
</dbReference>
<comment type="subcellular location">
    <subcellularLocation>
        <location evidence="1 7">Cell membrane</location>
        <topology evidence="1 7">Multi-pass membrane protein</topology>
    </subcellularLocation>
</comment>
<dbReference type="GO" id="GO:0055085">
    <property type="term" value="P:transmembrane transport"/>
    <property type="evidence" value="ECO:0007669"/>
    <property type="project" value="InterPro"/>
</dbReference>
<dbReference type="RefSeq" id="WP_090876147.1">
    <property type="nucleotide sequence ID" value="NZ_FMXQ01000003.1"/>
</dbReference>
<evidence type="ECO:0000256" key="4">
    <source>
        <dbReference type="ARBA" id="ARBA00022692"/>
    </source>
</evidence>
<evidence type="ECO:0000256" key="5">
    <source>
        <dbReference type="ARBA" id="ARBA00022989"/>
    </source>
</evidence>
<proteinExistence type="inferred from homology"/>
<feature type="transmembrane region" description="Helical" evidence="7">
    <location>
        <begin position="122"/>
        <end position="146"/>
    </location>
</feature>
<evidence type="ECO:0000256" key="6">
    <source>
        <dbReference type="ARBA" id="ARBA00023136"/>
    </source>
</evidence>
<keyword evidence="2 7" id="KW-0813">Transport</keyword>
<evidence type="ECO:0000313" key="10">
    <source>
        <dbReference type="Proteomes" id="UP000199071"/>
    </source>
</evidence>
<dbReference type="SUPFAM" id="SSF161098">
    <property type="entry name" value="MetI-like"/>
    <property type="match status" value="1"/>
</dbReference>
<keyword evidence="6 7" id="KW-0472">Membrane</keyword>
<dbReference type="InterPro" id="IPR051393">
    <property type="entry name" value="ABC_transporter_permease"/>
</dbReference>
<evidence type="ECO:0000256" key="2">
    <source>
        <dbReference type="ARBA" id="ARBA00022448"/>
    </source>
</evidence>
<keyword evidence="5 7" id="KW-1133">Transmembrane helix</keyword>
<dbReference type="OrthoDB" id="7939379at2"/>
<dbReference type="CDD" id="cd06261">
    <property type="entry name" value="TM_PBP2"/>
    <property type="match status" value="1"/>
</dbReference>
<dbReference type="AlphaFoldDB" id="A0A1G6BV00"/>
<dbReference type="Pfam" id="PF00528">
    <property type="entry name" value="BPD_transp_1"/>
    <property type="match status" value="1"/>
</dbReference>
<keyword evidence="4 7" id="KW-0812">Transmembrane</keyword>
<evidence type="ECO:0000256" key="1">
    <source>
        <dbReference type="ARBA" id="ARBA00004651"/>
    </source>
</evidence>
<dbReference type="InterPro" id="IPR035906">
    <property type="entry name" value="MetI-like_sf"/>
</dbReference>
<dbReference type="PANTHER" id="PTHR30193">
    <property type="entry name" value="ABC TRANSPORTER PERMEASE PROTEIN"/>
    <property type="match status" value="1"/>
</dbReference>
<feature type="transmembrane region" description="Helical" evidence="7">
    <location>
        <begin position="26"/>
        <end position="48"/>
    </location>
</feature>
<dbReference type="EMBL" id="FMXQ01000003">
    <property type="protein sequence ID" value="SDB24407.1"/>
    <property type="molecule type" value="Genomic_DNA"/>
</dbReference>
<sequence length="308" mass="33631">MVAEAYDAEIAKSTRRRGSRLPGHGIAPYLYMAPALVLFGAFLIYPVIQSFFYSLLDWDGLQPGVYVGLDNYAQLFRDPNFWNSLKITLIWVAMSGGILPLTALVLALLVDFGTTSRTLGGIARTVLFIPMTISLVAVGLLFTLFYNPLLGVINNVFLQFGMMTAIDLLGNSSTTLMAIFFVAVWQWSGFGMVIFAAALQGIPSELYDAAKIDGATKWQIIRHVVLPLLVPTYVVILTLNVIGGFKAFDLIYVMTAGGPAQASETTSIFLYKNAFVLHKFGYGSAVSVVLFIIIGIATVVLTRRRFAA</sequence>
<feature type="domain" description="ABC transmembrane type-1" evidence="8">
    <location>
        <begin position="85"/>
        <end position="301"/>
    </location>
</feature>